<evidence type="ECO:0000313" key="2">
    <source>
        <dbReference type="Proteomes" id="UP000186108"/>
    </source>
</evidence>
<reference evidence="1 2" key="1">
    <citation type="submission" date="2014-07" db="EMBL/GenBank/DDBJ databases">
        <authorList>
            <person name="Zhang J.E."/>
            <person name="Yang H."/>
            <person name="Guo J."/>
            <person name="Deng Z."/>
            <person name="Luo H."/>
            <person name="Luo M."/>
            <person name="Zhao B."/>
        </authorList>
    </citation>
    <scope>NUCLEOTIDE SEQUENCE [LARGE SCALE GENOMIC DNA]</scope>
    <source>
        <strain evidence="1 2">1CP</strain>
    </source>
</reference>
<dbReference type="Gene3D" id="3.40.50.1440">
    <property type="entry name" value="Tubulin/FtsZ, GTPase domain"/>
    <property type="match status" value="1"/>
</dbReference>
<dbReference type="PATRIC" id="fig|37919.13.peg.6999"/>
<organism evidence="1 2">
    <name type="scientific">Rhodococcus opacus</name>
    <name type="common">Nocardia opaca</name>
    <dbReference type="NCBI Taxonomy" id="37919"/>
    <lineage>
        <taxon>Bacteria</taxon>
        <taxon>Bacillati</taxon>
        <taxon>Actinomycetota</taxon>
        <taxon>Actinomycetes</taxon>
        <taxon>Mycobacteriales</taxon>
        <taxon>Nocardiaceae</taxon>
        <taxon>Rhodococcus</taxon>
    </lineage>
</organism>
<dbReference type="InterPro" id="IPR036525">
    <property type="entry name" value="Tubulin/FtsZ_GTPase_sf"/>
</dbReference>
<dbReference type="EMBL" id="CP009111">
    <property type="protein sequence ID" value="ANS31291.1"/>
    <property type="molecule type" value="Genomic_DNA"/>
</dbReference>
<protein>
    <recommendedName>
        <fullName evidence="3">Tubulin-like protein</fullName>
    </recommendedName>
</protein>
<evidence type="ECO:0008006" key="3">
    <source>
        <dbReference type="Google" id="ProtNLM"/>
    </source>
</evidence>
<dbReference type="SUPFAM" id="SSF52490">
    <property type="entry name" value="Tubulin nucleotide-binding domain-like"/>
    <property type="match status" value="1"/>
</dbReference>
<sequence>MTDHGHDHGHHHDACDSESLGLTTDLSRIEALVTQGVHRIGDHEGPFSLHVLGLGKTGANIIEEMIGAHADIAADTETPFHALAVDIGDAELVGVRHAAEDAPADRVHVQTVSLPAPDNSTLFAGLRRYREFLKTEYPRYYWNPNYEPWLPNDLEVPSAGAHFPRALAKGIYGIEYYQGGQVTSALDSFAESVLNSTQTPLVCIVFSLAGGTGSGIVVELARHLSTIRLGRRALVLGIGVLPSDGDPAELQDGRMFTTINELDCMIDSEKNKGVMAVWGDLYKNPFTAGFFAVPQNAVYERTGDIQETHTEIDCDLADFVLRDGGTHLYESIKALNWLNVPANAWHPATRGEQSDRWINLLSVGAGLGQNIVSARELAASAVPDFAEVRVFGKETDDQDGDTAAGALAAMVTTAVRPGSLVFPSNETPTVSAFIPRLSKLDMEFFVASREVYDSLDWEEKLMRHAWLLDLGVLLCEPSTRFEGVGGECLLGCACWVVVPHAAIRGELELTETMH</sequence>
<dbReference type="Proteomes" id="UP000186108">
    <property type="component" value="Chromosome"/>
</dbReference>
<evidence type="ECO:0000313" key="1">
    <source>
        <dbReference type="EMBL" id="ANS31291.1"/>
    </source>
</evidence>
<dbReference type="RefSeq" id="WP_065492537.1">
    <property type="nucleotide sequence ID" value="NZ_CP009111.1"/>
</dbReference>
<proteinExistence type="predicted"/>
<dbReference type="AlphaFoldDB" id="A0A1B1KF95"/>
<accession>A0A1B1KF95</accession>
<name>A0A1B1KF95_RHOOP</name>
<gene>
    <name evidence="1" type="ORF">R1CP_33340</name>
</gene>